<dbReference type="Proteomes" id="UP001497680">
    <property type="component" value="Unassembled WGS sequence"/>
</dbReference>
<evidence type="ECO:0000313" key="2">
    <source>
        <dbReference type="Proteomes" id="UP001497680"/>
    </source>
</evidence>
<protein>
    <submittedName>
        <fullName evidence="1">Ubiquitin-like protein</fullName>
    </submittedName>
</protein>
<name>A0ACC0CZ40_9PEZI</name>
<accession>A0ACC0CZ40</accession>
<dbReference type="EMBL" id="MU394323">
    <property type="protein sequence ID" value="KAI6085653.1"/>
    <property type="molecule type" value="Genomic_DNA"/>
</dbReference>
<sequence length="276" mass="31737">MSDKATSPRPARGDSPPPRKRSRSDDRSQSPRRNRDRRDRDNYRRNDSYRSRDEDRNRGPGRDSWRGERDQNRDGGNDRVGRDSSGRDGDRDEKDSDRRDTDRNEGGRDKPRPKKNFGGFKYKDKRRDETEDREDDRRGGSFRGYRNRSPSPRRRDRDRDRDRDTGASSKKSKKPKSGDADTSQPPVRPAAVPTGGGEEMIIVHVNDRLGTKAAIPCFASDRIKEFKIMVAARIGREPHEILLKRQGQRPFKDVLTLADYEISNGVQLDLEVDTGD</sequence>
<keyword evidence="2" id="KW-1185">Reference proteome</keyword>
<proteinExistence type="predicted"/>
<gene>
    <name evidence="1" type="ORF">F4821DRAFT_260788</name>
</gene>
<evidence type="ECO:0000313" key="1">
    <source>
        <dbReference type="EMBL" id="KAI6085653.1"/>
    </source>
</evidence>
<organism evidence="1 2">
    <name type="scientific">Hypoxylon rubiginosum</name>
    <dbReference type="NCBI Taxonomy" id="110542"/>
    <lineage>
        <taxon>Eukaryota</taxon>
        <taxon>Fungi</taxon>
        <taxon>Dikarya</taxon>
        <taxon>Ascomycota</taxon>
        <taxon>Pezizomycotina</taxon>
        <taxon>Sordariomycetes</taxon>
        <taxon>Xylariomycetidae</taxon>
        <taxon>Xylariales</taxon>
        <taxon>Hypoxylaceae</taxon>
        <taxon>Hypoxylon</taxon>
    </lineage>
</organism>
<comment type="caution">
    <text evidence="1">The sequence shown here is derived from an EMBL/GenBank/DDBJ whole genome shotgun (WGS) entry which is preliminary data.</text>
</comment>
<reference evidence="1 2" key="1">
    <citation type="journal article" date="2022" name="New Phytol.">
        <title>Ecological generalism drives hyperdiversity of secondary metabolite gene clusters in xylarialean endophytes.</title>
        <authorList>
            <person name="Franco M.E.E."/>
            <person name="Wisecaver J.H."/>
            <person name="Arnold A.E."/>
            <person name="Ju Y.M."/>
            <person name="Slot J.C."/>
            <person name="Ahrendt S."/>
            <person name="Moore L.P."/>
            <person name="Eastman K.E."/>
            <person name="Scott K."/>
            <person name="Konkel Z."/>
            <person name="Mondo S.J."/>
            <person name="Kuo A."/>
            <person name="Hayes R.D."/>
            <person name="Haridas S."/>
            <person name="Andreopoulos B."/>
            <person name="Riley R."/>
            <person name="LaButti K."/>
            <person name="Pangilinan J."/>
            <person name="Lipzen A."/>
            <person name="Amirebrahimi M."/>
            <person name="Yan J."/>
            <person name="Adam C."/>
            <person name="Keymanesh K."/>
            <person name="Ng V."/>
            <person name="Louie K."/>
            <person name="Northen T."/>
            <person name="Drula E."/>
            <person name="Henrissat B."/>
            <person name="Hsieh H.M."/>
            <person name="Youens-Clark K."/>
            <person name="Lutzoni F."/>
            <person name="Miadlikowska J."/>
            <person name="Eastwood D.C."/>
            <person name="Hamelin R.C."/>
            <person name="Grigoriev I.V."/>
            <person name="U'Ren J.M."/>
        </authorList>
    </citation>
    <scope>NUCLEOTIDE SEQUENCE [LARGE SCALE GENOMIC DNA]</scope>
    <source>
        <strain evidence="1 2">ER1909</strain>
    </source>
</reference>